<keyword evidence="3" id="KW-1185">Reference proteome</keyword>
<evidence type="ECO:0000313" key="3">
    <source>
        <dbReference type="Proteomes" id="UP000077266"/>
    </source>
</evidence>
<feature type="region of interest" description="Disordered" evidence="1">
    <location>
        <begin position="134"/>
        <end position="161"/>
    </location>
</feature>
<reference evidence="2 3" key="1">
    <citation type="journal article" date="2016" name="Mol. Biol. Evol.">
        <title>Comparative Genomics of Early-Diverging Mushroom-Forming Fungi Provides Insights into the Origins of Lignocellulose Decay Capabilities.</title>
        <authorList>
            <person name="Nagy L.G."/>
            <person name="Riley R."/>
            <person name="Tritt A."/>
            <person name="Adam C."/>
            <person name="Daum C."/>
            <person name="Floudas D."/>
            <person name="Sun H."/>
            <person name="Yadav J.S."/>
            <person name="Pangilinan J."/>
            <person name="Larsson K.H."/>
            <person name="Matsuura K."/>
            <person name="Barry K."/>
            <person name="Labutti K."/>
            <person name="Kuo R."/>
            <person name="Ohm R.A."/>
            <person name="Bhattacharya S.S."/>
            <person name="Shirouzu T."/>
            <person name="Yoshinaga Y."/>
            <person name="Martin F.M."/>
            <person name="Grigoriev I.V."/>
            <person name="Hibbett D.S."/>
        </authorList>
    </citation>
    <scope>NUCLEOTIDE SEQUENCE [LARGE SCALE GENOMIC DNA]</scope>
    <source>
        <strain evidence="2 3">HHB12029</strain>
    </source>
</reference>
<dbReference type="EMBL" id="KV427048">
    <property type="protein sequence ID" value="KZV78201.1"/>
    <property type="molecule type" value="Genomic_DNA"/>
</dbReference>
<evidence type="ECO:0000256" key="1">
    <source>
        <dbReference type="SAM" id="MobiDB-lite"/>
    </source>
</evidence>
<name>A0A166MMN3_EXIGL</name>
<evidence type="ECO:0000313" key="2">
    <source>
        <dbReference type="EMBL" id="KZV78201.1"/>
    </source>
</evidence>
<proteinExistence type="predicted"/>
<dbReference type="AlphaFoldDB" id="A0A166MMN3"/>
<accession>A0A166MMN3</accession>
<dbReference type="InParanoid" id="A0A166MMN3"/>
<dbReference type="Proteomes" id="UP000077266">
    <property type="component" value="Unassembled WGS sequence"/>
</dbReference>
<protein>
    <submittedName>
        <fullName evidence="2">Uncharacterized protein</fullName>
    </submittedName>
</protein>
<feature type="compositionally biased region" description="Basic and acidic residues" evidence="1">
    <location>
        <begin position="134"/>
        <end position="143"/>
    </location>
</feature>
<sequence>MFSESAQSSLAIPLPPYSAFSLGRIPFTYSSPLFAASTASSLRYNLACLGFPGSSSTLPEILQSPPPLSSRLIPPSHACLPSATAVMNCPVENPHLVRIVHRTNLYQPPHSPDNADLVHWLSWSYPSHQVTVHQEDFSARDRTQGLCDSDGTSASSKRRPRIRAAPRNFARGALYSTLLNCGATALPTAKDPP</sequence>
<gene>
    <name evidence="2" type="ORF">EXIGLDRAFT_692108</name>
</gene>
<organism evidence="2 3">
    <name type="scientific">Exidia glandulosa HHB12029</name>
    <dbReference type="NCBI Taxonomy" id="1314781"/>
    <lineage>
        <taxon>Eukaryota</taxon>
        <taxon>Fungi</taxon>
        <taxon>Dikarya</taxon>
        <taxon>Basidiomycota</taxon>
        <taxon>Agaricomycotina</taxon>
        <taxon>Agaricomycetes</taxon>
        <taxon>Auriculariales</taxon>
        <taxon>Exidiaceae</taxon>
        <taxon>Exidia</taxon>
    </lineage>
</organism>